<dbReference type="RefSeq" id="WP_072894174.1">
    <property type="nucleotide sequence ID" value="NZ_FQWZ01000002.1"/>
</dbReference>
<evidence type="ECO:0000256" key="3">
    <source>
        <dbReference type="ARBA" id="ARBA00022643"/>
    </source>
</evidence>
<dbReference type="InterPro" id="IPR001155">
    <property type="entry name" value="OxRdtase_FMN_N"/>
</dbReference>
<dbReference type="PANTHER" id="PTHR43303:SF4">
    <property type="entry name" value="NADPH DEHYDROGENASE C23G7.10C-RELATED"/>
    <property type="match status" value="1"/>
</dbReference>
<feature type="domain" description="NADH:flavin oxidoreductase/NADH oxidase N-terminal" evidence="6">
    <location>
        <begin position="4"/>
        <end position="340"/>
    </location>
</feature>
<evidence type="ECO:0000256" key="2">
    <source>
        <dbReference type="ARBA" id="ARBA00022630"/>
    </source>
</evidence>
<dbReference type="InterPro" id="IPR013785">
    <property type="entry name" value="Aldolase_TIM"/>
</dbReference>
<reference evidence="7 8" key="1">
    <citation type="submission" date="2016-11" db="EMBL/GenBank/DDBJ databases">
        <authorList>
            <person name="Jaros S."/>
            <person name="Januszkiewicz K."/>
            <person name="Wedrychowicz H."/>
        </authorList>
    </citation>
    <scope>NUCLEOTIDE SEQUENCE [LARGE SCALE GENOMIC DNA]</scope>
    <source>
        <strain evidence="7 8">CGMCC 1.7049</strain>
    </source>
</reference>
<gene>
    <name evidence="7" type="ORF">SAMN04488068_0707</name>
</gene>
<dbReference type="EMBL" id="FQWZ01000002">
    <property type="protein sequence ID" value="SHG60083.1"/>
    <property type="molecule type" value="Genomic_DNA"/>
</dbReference>
<proteinExistence type="predicted"/>
<dbReference type="Gene3D" id="3.20.20.70">
    <property type="entry name" value="Aldolase class I"/>
    <property type="match status" value="1"/>
</dbReference>
<dbReference type="PANTHER" id="PTHR43303">
    <property type="entry name" value="NADPH DEHYDROGENASE C23G7.10C-RELATED"/>
    <property type="match status" value="1"/>
</dbReference>
<evidence type="ECO:0000259" key="6">
    <source>
        <dbReference type="Pfam" id="PF00724"/>
    </source>
</evidence>
<dbReference type="GO" id="GO:0003959">
    <property type="term" value="F:NADPH dehydrogenase activity"/>
    <property type="evidence" value="ECO:0007669"/>
    <property type="project" value="InterPro"/>
</dbReference>
<evidence type="ECO:0000313" key="7">
    <source>
        <dbReference type="EMBL" id="SHG60083.1"/>
    </source>
</evidence>
<keyword evidence="3" id="KW-0288">FMN</keyword>
<dbReference type="GO" id="GO:0010181">
    <property type="term" value="F:FMN binding"/>
    <property type="evidence" value="ECO:0007669"/>
    <property type="project" value="InterPro"/>
</dbReference>
<dbReference type="STRING" id="490188.SAMN04488068_0707"/>
<organism evidence="7 8">
    <name type="scientific">Hydrocarboniphaga daqingensis</name>
    <dbReference type="NCBI Taxonomy" id="490188"/>
    <lineage>
        <taxon>Bacteria</taxon>
        <taxon>Pseudomonadati</taxon>
        <taxon>Pseudomonadota</taxon>
        <taxon>Gammaproteobacteria</taxon>
        <taxon>Nevskiales</taxon>
        <taxon>Nevskiaceae</taxon>
        <taxon>Hydrocarboniphaga</taxon>
    </lineage>
</organism>
<protein>
    <submittedName>
        <fullName evidence="7">2,4-dienoyl-CoA reductase</fullName>
    </submittedName>
</protein>
<evidence type="ECO:0000256" key="1">
    <source>
        <dbReference type="ARBA" id="ARBA00001917"/>
    </source>
</evidence>
<dbReference type="Proteomes" id="UP000199758">
    <property type="component" value="Unassembled WGS sequence"/>
</dbReference>
<dbReference type="SUPFAM" id="SSF51395">
    <property type="entry name" value="FMN-linked oxidoreductases"/>
    <property type="match status" value="1"/>
</dbReference>
<dbReference type="CDD" id="cd02932">
    <property type="entry name" value="OYE_YqiM_FMN"/>
    <property type="match status" value="1"/>
</dbReference>
<name>A0A1M5L6P1_9GAMM</name>
<evidence type="ECO:0000313" key="8">
    <source>
        <dbReference type="Proteomes" id="UP000199758"/>
    </source>
</evidence>
<dbReference type="AlphaFoldDB" id="A0A1M5L6P1"/>
<accession>A0A1M5L6P1</accession>
<dbReference type="GO" id="GO:0050661">
    <property type="term" value="F:NADP binding"/>
    <property type="evidence" value="ECO:0007669"/>
    <property type="project" value="InterPro"/>
</dbReference>
<dbReference type="OrthoDB" id="8523426at2"/>
<keyword evidence="5" id="KW-0560">Oxidoreductase</keyword>
<dbReference type="Pfam" id="PF00724">
    <property type="entry name" value="Oxidored_FMN"/>
    <property type="match status" value="1"/>
</dbReference>
<dbReference type="InterPro" id="IPR044152">
    <property type="entry name" value="YqjM-like"/>
</dbReference>
<keyword evidence="8" id="KW-1185">Reference proteome</keyword>
<keyword evidence="4" id="KW-0521">NADP</keyword>
<sequence length="355" mass="38378">MSRLFDPFPLRGLTLRNRIAVSPMCQYRAVDGSPNAWHQVHLGSRAIGGAGLVIAEASAVEARGRISPGDTGLYRDEHIDAWAPITRFIRQAGAVPGIQLAHAGRKASMDLPWRGGAALAPDQGGWSPIVAPSAVAFDAAYKTPRALTASELPDLVASFALAAQRALAAGFELIELHGAHGYLLHEFLSPLSNQRDDDYGGSFDNRIRLTLDVIAAVRAVWPERLPLMLRISATDWLDDGGWDIEQSIELARRVKHMGVDLIDVSSGGNLPKVRIPVGPGYQVPFAARIRREADIATGAVGMITEPQQAEAIVASGDADLVLMARELLRDPYWPYHAAKALGVAMPVPEPYQRAW</sequence>
<comment type="cofactor">
    <cofactor evidence="1">
        <name>FMN</name>
        <dbReference type="ChEBI" id="CHEBI:58210"/>
    </cofactor>
</comment>
<evidence type="ECO:0000256" key="4">
    <source>
        <dbReference type="ARBA" id="ARBA00022857"/>
    </source>
</evidence>
<evidence type="ECO:0000256" key="5">
    <source>
        <dbReference type="ARBA" id="ARBA00023002"/>
    </source>
</evidence>
<keyword evidence="2" id="KW-0285">Flavoprotein</keyword>